<dbReference type="InterPro" id="IPR050237">
    <property type="entry name" value="ATP-dep_AMP-bd_enzyme"/>
</dbReference>
<dbReference type="Pfam" id="PF00501">
    <property type="entry name" value="AMP-binding"/>
    <property type="match status" value="2"/>
</dbReference>
<evidence type="ECO:0000313" key="2">
    <source>
        <dbReference type="EMBL" id="MFC3088714.1"/>
    </source>
</evidence>
<dbReference type="RefSeq" id="WP_197643713.1">
    <property type="nucleotide sequence ID" value="NZ_JAEACP010000010.1"/>
</dbReference>
<keyword evidence="3" id="KW-1185">Reference proteome</keyword>
<accession>A0ABV7E1Z8</accession>
<dbReference type="InterPro" id="IPR042099">
    <property type="entry name" value="ANL_N_sf"/>
</dbReference>
<dbReference type="InterPro" id="IPR020845">
    <property type="entry name" value="AMP-binding_CS"/>
</dbReference>
<dbReference type="EMBL" id="JBHRSM010000054">
    <property type="protein sequence ID" value="MFC3088714.1"/>
    <property type="molecule type" value="Genomic_DNA"/>
</dbReference>
<comment type="caution">
    <text evidence="2">The sequence shown here is derived from an EMBL/GenBank/DDBJ whole genome shotgun (WGS) entry which is preliminary data.</text>
</comment>
<dbReference type="PANTHER" id="PTHR43767">
    <property type="entry name" value="LONG-CHAIN-FATTY-ACID--COA LIGASE"/>
    <property type="match status" value="1"/>
</dbReference>
<dbReference type="Gene3D" id="3.40.50.12780">
    <property type="entry name" value="N-terminal domain of ligase-like"/>
    <property type="match status" value="1"/>
</dbReference>
<dbReference type="InterPro" id="IPR045851">
    <property type="entry name" value="AMP-bd_C_sf"/>
</dbReference>
<dbReference type="Gene3D" id="3.30.300.30">
    <property type="match status" value="1"/>
</dbReference>
<organism evidence="2 3">
    <name type="scientific">Tabrizicola soli</name>
    <dbReference type="NCBI Taxonomy" id="2185115"/>
    <lineage>
        <taxon>Bacteria</taxon>
        <taxon>Pseudomonadati</taxon>
        <taxon>Pseudomonadota</taxon>
        <taxon>Alphaproteobacteria</taxon>
        <taxon>Rhodobacterales</taxon>
        <taxon>Paracoccaceae</taxon>
        <taxon>Tabrizicola</taxon>
    </lineage>
</organism>
<protein>
    <submittedName>
        <fullName evidence="2">Class I adenylate-forming enzyme family protein</fullName>
    </submittedName>
</protein>
<gene>
    <name evidence="2" type="ORF">ACFOD6_21950</name>
</gene>
<feature type="domain" description="AMP-dependent synthetase/ligase" evidence="1">
    <location>
        <begin position="10"/>
        <end position="87"/>
    </location>
</feature>
<evidence type="ECO:0000259" key="1">
    <source>
        <dbReference type="Pfam" id="PF00501"/>
    </source>
</evidence>
<reference evidence="3" key="1">
    <citation type="journal article" date="2019" name="Int. J. Syst. Evol. Microbiol.">
        <title>The Global Catalogue of Microorganisms (GCM) 10K type strain sequencing project: providing services to taxonomists for standard genome sequencing and annotation.</title>
        <authorList>
            <consortium name="The Broad Institute Genomics Platform"/>
            <consortium name="The Broad Institute Genome Sequencing Center for Infectious Disease"/>
            <person name="Wu L."/>
            <person name="Ma J."/>
        </authorList>
    </citation>
    <scope>NUCLEOTIDE SEQUENCE [LARGE SCALE GENOMIC DNA]</scope>
    <source>
        <strain evidence="3">KCTC 62102</strain>
    </source>
</reference>
<dbReference type="PROSITE" id="PS00455">
    <property type="entry name" value="AMP_BINDING"/>
    <property type="match status" value="1"/>
</dbReference>
<dbReference type="CDD" id="cd04433">
    <property type="entry name" value="AFD_class_I"/>
    <property type="match status" value="1"/>
</dbReference>
<dbReference type="PANTHER" id="PTHR43767:SF1">
    <property type="entry name" value="NONRIBOSOMAL PEPTIDE SYNTHASE PES1 (EUROFUNG)-RELATED"/>
    <property type="match status" value="1"/>
</dbReference>
<dbReference type="InterPro" id="IPR000873">
    <property type="entry name" value="AMP-dep_synth/lig_dom"/>
</dbReference>
<name>A0ABV7E1Z8_9RHOB</name>
<proteinExistence type="predicted"/>
<feature type="domain" description="AMP-dependent synthetase/ligase" evidence="1">
    <location>
        <begin position="138"/>
        <end position="335"/>
    </location>
</feature>
<dbReference type="SUPFAM" id="SSF56801">
    <property type="entry name" value="Acetyl-CoA synthetase-like"/>
    <property type="match status" value="1"/>
</dbReference>
<sequence length="484" mass="51873">MQANIALDLRARAAATPDLPALIAADLTLPFGKLWQLVDCFACRMAEAGIDQHARVALETTDRIVAICTMFASALVGAEFVTLDPHLMQVPALRPTHFLRSPEAAGMPGMPFLVLDETWSPRSGSGSTHGGASWSGYAGPDAAAWIVQSSGTTGRPKFMRLSQALVHRRVHAVMSEFEPQRTRMAALFHSGSRPFLIRAAAALLSGCAIVDSMDIDFLQSQDVTLLCASPRQVREWLGNRRIDPPIARLQCSGAKLSAEETRRLLDSFTVVEDVYGSSETIKAHVNISRLEGRAVVTRGQPAGAEIQILHENGQPCIEGEIGTVHIRTACMASGYVDDDAATARSFRDGWFLPGDLATWGPDGRLDVIGRANDVVNLGGRKVSLTDVDQLLAAVPGVVQAVAFRHPAEDRQDELAALLQVHDIATADAIVARARVSCVQVLGPDSTPREIMVVAALPLTADGVPRRSACREFYLKAAGVGLDAP</sequence>
<evidence type="ECO:0000313" key="3">
    <source>
        <dbReference type="Proteomes" id="UP001595445"/>
    </source>
</evidence>
<dbReference type="Proteomes" id="UP001595445">
    <property type="component" value="Unassembled WGS sequence"/>
</dbReference>